<protein>
    <recommendedName>
        <fullName evidence="2">Organic solvent tolerance-like N-terminal domain-containing protein</fullName>
    </recommendedName>
</protein>
<dbReference type="OrthoDB" id="8450043at2"/>
<evidence type="ECO:0000259" key="2">
    <source>
        <dbReference type="Pfam" id="PF03968"/>
    </source>
</evidence>
<organism evidence="3 4">
    <name type="scientific">Denitrobaculum tricleocarpae</name>
    <dbReference type="NCBI Taxonomy" id="2591009"/>
    <lineage>
        <taxon>Bacteria</taxon>
        <taxon>Pseudomonadati</taxon>
        <taxon>Pseudomonadota</taxon>
        <taxon>Alphaproteobacteria</taxon>
        <taxon>Rhodospirillales</taxon>
        <taxon>Rhodospirillaceae</taxon>
        <taxon>Denitrobaculum</taxon>
    </lineage>
</organism>
<dbReference type="RefSeq" id="WP_142894293.1">
    <property type="nucleotide sequence ID" value="NZ_ML660052.1"/>
</dbReference>
<feature type="domain" description="Organic solvent tolerance-like N-terminal" evidence="2">
    <location>
        <begin position="63"/>
        <end position="156"/>
    </location>
</feature>
<dbReference type="GO" id="GO:0009279">
    <property type="term" value="C:cell outer membrane"/>
    <property type="evidence" value="ECO:0007669"/>
    <property type="project" value="TreeGrafter"/>
</dbReference>
<reference evidence="3 4" key="1">
    <citation type="submission" date="2019-06" db="EMBL/GenBank/DDBJ databases">
        <title>Whole genome sequence for Rhodospirillaceae sp. R148.</title>
        <authorList>
            <person name="Wang G."/>
        </authorList>
    </citation>
    <scope>NUCLEOTIDE SEQUENCE [LARGE SCALE GENOMIC DNA]</scope>
    <source>
        <strain evidence="3 4">R148</strain>
    </source>
</reference>
<dbReference type="PANTHER" id="PTHR36504">
    <property type="entry name" value="LIPOPOLYSACCHARIDE EXPORT SYSTEM PROTEIN LPTA"/>
    <property type="match status" value="1"/>
</dbReference>
<evidence type="ECO:0000256" key="1">
    <source>
        <dbReference type="ARBA" id="ARBA00022729"/>
    </source>
</evidence>
<name>A0A545U169_9PROT</name>
<accession>A0A545U169</accession>
<gene>
    <name evidence="3" type="ORF">FKG95_01060</name>
</gene>
<dbReference type="EMBL" id="VHSH01000001">
    <property type="protein sequence ID" value="TQV83220.1"/>
    <property type="molecule type" value="Genomic_DNA"/>
</dbReference>
<dbReference type="Pfam" id="PF03968">
    <property type="entry name" value="LptD_N"/>
    <property type="match status" value="2"/>
</dbReference>
<proteinExistence type="predicted"/>
<dbReference type="GO" id="GO:0030288">
    <property type="term" value="C:outer membrane-bounded periplasmic space"/>
    <property type="evidence" value="ECO:0007669"/>
    <property type="project" value="TreeGrafter"/>
</dbReference>
<keyword evidence="4" id="KW-1185">Reference proteome</keyword>
<feature type="domain" description="Organic solvent tolerance-like N-terminal" evidence="2">
    <location>
        <begin position="157"/>
        <end position="261"/>
    </location>
</feature>
<evidence type="ECO:0000313" key="3">
    <source>
        <dbReference type="EMBL" id="TQV83220.1"/>
    </source>
</evidence>
<keyword evidence="1" id="KW-0732">Signal</keyword>
<evidence type="ECO:0000313" key="4">
    <source>
        <dbReference type="Proteomes" id="UP000315252"/>
    </source>
</evidence>
<dbReference type="Gene3D" id="2.60.450.10">
    <property type="entry name" value="Lipopolysaccharide (LPS) transport protein A like domain"/>
    <property type="match status" value="2"/>
</dbReference>
<dbReference type="GO" id="GO:0017089">
    <property type="term" value="F:glycolipid transfer activity"/>
    <property type="evidence" value="ECO:0007669"/>
    <property type="project" value="TreeGrafter"/>
</dbReference>
<comment type="caution">
    <text evidence="3">The sequence shown here is derived from an EMBL/GenBank/DDBJ whole genome shotgun (WGS) entry which is preliminary data.</text>
</comment>
<dbReference type="GO" id="GO:0015920">
    <property type="term" value="P:lipopolysaccharide transport"/>
    <property type="evidence" value="ECO:0007669"/>
    <property type="project" value="TreeGrafter"/>
</dbReference>
<dbReference type="PANTHER" id="PTHR36504:SF1">
    <property type="entry name" value="LIPOPOLYSACCHARIDE EXPORT SYSTEM PROTEIN LPTA"/>
    <property type="match status" value="1"/>
</dbReference>
<dbReference type="InterPro" id="IPR005653">
    <property type="entry name" value="OstA-like_N"/>
</dbReference>
<dbReference type="AlphaFoldDB" id="A0A545U169"/>
<dbReference type="Proteomes" id="UP000315252">
    <property type="component" value="Unassembled WGS sequence"/>
</dbReference>
<sequence length="286" mass="31221">MTVSDFERGAVFQHLRVFQNLKTLVLGLAILVLAGTPALQSQGLSGLEEGDSPLEINAEDGIEWRRDEQTYVARGNARAARGELEVFADVMIASYRASEQSSTDIYRIDVHGNVRIVTPNEVVYGENGVYDVENGILVLTGNNLKLTSGQDVLTAQDSLEYWEGKQLAVARGNAVATREDKRIRGDVLTAHFEQGADEQLELARVDAFDNVEVATQQEFARADKGQYFVKREVARLIGNVKITRCGNQMNGSEAEVNLATGVSRMLAGQDGRVDALIVGSQDTCAE</sequence>
<dbReference type="InterPro" id="IPR052037">
    <property type="entry name" value="LPS_export_LptA"/>
</dbReference>